<comment type="similarity">
    <text evidence="1 9">Belongs to the SPC25 family.</text>
</comment>
<proteinExistence type="inferred from homology"/>
<evidence type="ECO:0000256" key="4">
    <source>
        <dbReference type="ARBA" id="ARBA00022776"/>
    </source>
</evidence>
<dbReference type="GO" id="GO:0031262">
    <property type="term" value="C:Ndc80 complex"/>
    <property type="evidence" value="ECO:0007669"/>
    <property type="project" value="InterPro"/>
</dbReference>
<keyword evidence="6 10" id="KW-0175">Coiled coil</keyword>
<keyword evidence="5 9" id="KW-0995">Kinetochore</keyword>
<dbReference type="AlphaFoldDB" id="L0PFD6"/>
<accession>L0PFD6</accession>
<feature type="coiled-coil region" evidence="10">
    <location>
        <begin position="92"/>
        <end position="143"/>
    </location>
</feature>
<evidence type="ECO:0000256" key="3">
    <source>
        <dbReference type="ARBA" id="ARBA00022618"/>
    </source>
</evidence>
<evidence type="ECO:0000313" key="14">
    <source>
        <dbReference type="Proteomes" id="UP000010422"/>
    </source>
</evidence>
<evidence type="ECO:0000313" key="13">
    <source>
        <dbReference type="EMBL" id="CCJ30922.1"/>
    </source>
</evidence>
<dbReference type="PANTHER" id="PTHR28523:SF1">
    <property type="entry name" value="CYTOCHROME C OXIDASE ASSEMBLY FACTOR 1"/>
    <property type="match status" value="1"/>
</dbReference>
<keyword evidence="4 9" id="KW-0498">Mitosis</keyword>
<keyword evidence="2 9" id="KW-0158">Chromosome</keyword>
<evidence type="ECO:0000256" key="2">
    <source>
        <dbReference type="ARBA" id="ARBA00022454"/>
    </source>
</evidence>
<evidence type="ECO:0000256" key="10">
    <source>
        <dbReference type="SAM" id="Coils"/>
    </source>
</evidence>
<dbReference type="FunFam" id="3.30.457.50:FF:000001">
    <property type="entry name" value="Probable kinetochore protein spc25"/>
    <property type="match status" value="1"/>
</dbReference>
<dbReference type="Pfam" id="PF08695">
    <property type="entry name" value="Coa1"/>
    <property type="match status" value="1"/>
</dbReference>
<comment type="subunit">
    <text evidence="9">Component of the NDC80 complex.</text>
</comment>
<feature type="domain" description="Chromosome segregation protein Spc25 C-terminal" evidence="12">
    <location>
        <begin position="173"/>
        <end position="232"/>
    </location>
</feature>
<comment type="subcellular location">
    <subcellularLocation>
        <location evidence="9">Nucleus</location>
    </subcellularLocation>
    <subcellularLocation>
        <location evidence="9">Chromosome</location>
        <location evidence="9">Centromere</location>
        <location evidence="9">Kinetochore</location>
    </subcellularLocation>
</comment>
<comment type="caution">
    <text evidence="13">The sequence shown here is derived from an EMBL/GenBank/DDBJ whole genome shotgun (WGS) entry which is preliminary data.</text>
</comment>
<dbReference type="Proteomes" id="UP000010422">
    <property type="component" value="Unassembled WGS sequence"/>
</dbReference>
<evidence type="ECO:0000256" key="7">
    <source>
        <dbReference type="ARBA" id="ARBA00023306"/>
    </source>
</evidence>
<gene>
    <name evidence="13" type="ORF">PNEJI1_000698</name>
</gene>
<keyword evidence="7 9" id="KW-0131">Cell cycle</keyword>
<keyword evidence="8 9" id="KW-0137">Centromere</keyword>
<dbReference type="GO" id="GO:0051301">
    <property type="term" value="P:cell division"/>
    <property type="evidence" value="ECO:0007669"/>
    <property type="project" value="UniProtKB-UniRule"/>
</dbReference>
<evidence type="ECO:0000256" key="9">
    <source>
        <dbReference type="RuleBase" id="RU367150"/>
    </source>
</evidence>
<evidence type="ECO:0000256" key="5">
    <source>
        <dbReference type="ARBA" id="ARBA00022838"/>
    </source>
</evidence>
<dbReference type="EMBL" id="CAKM01000272">
    <property type="protein sequence ID" value="CCJ30922.1"/>
    <property type="molecule type" value="Genomic_DNA"/>
</dbReference>
<keyword evidence="11" id="KW-0812">Transmembrane</keyword>
<evidence type="ECO:0000256" key="11">
    <source>
        <dbReference type="SAM" id="Phobius"/>
    </source>
</evidence>
<keyword evidence="11" id="KW-1133">Transmembrane helix</keyword>
<evidence type="ECO:0000256" key="8">
    <source>
        <dbReference type="ARBA" id="ARBA00023328"/>
    </source>
</evidence>
<dbReference type="InterPro" id="IPR042432">
    <property type="entry name" value="Coa1_fungi"/>
</dbReference>
<name>L0PFD6_PNEJI</name>
<feature type="transmembrane region" description="Helical" evidence="11">
    <location>
        <begin position="260"/>
        <end position="283"/>
    </location>
</feature>
<dbReference type="GO" id="GO:0005634">
    <property type="term" value="C:nucleus"/>
    <property type="evidence" value="ECO:0007669"/>
    <property type="project" value="UniProtKB-SubCell"/>
</dbReference>
<dbReference type="GO" id="GO:0033617">
    <property type="term" value="P:mitochondrial respiratory chain complex IV assembly"/>
    <property type="evidence" value="ECO:0007669"/>
    <property type="project" value="InterPro"/>
</dbReference>
<keyword evidence="11" id="KW-0472">Membrane</keyword>
<evidence type="ECO:0000256" key="1">
    <source>
        <dbReference type="ARBA" id="ARBA00006379"/>
    </source>
</evidence>
<dbReference type="InParanoid" id="L0PFD6"/>
<dbReference type="GO" id="GO:0007059">
    <property type="term" value="P:chromosome segregation"/>
    <property type="evidence" value="ECO:0007669"/>
    <property type="project" value="InterPro"/>
</dbReference>
<sequence length="422" mass="49680">MSSLDLSFFPINSDSTLLSSLPSISISFDETKAKMMQFTAKFDKFIMNMKEKQLEEKNRHSKAMAGDREIQKTLQNQVENYKQIEKNMLLAVEKEKQEVMEAELSISEFKEKKAMMSEKREYLSQQIQDINQIIQKKRELRANMRHMLIKQASKNQPELKFWEDYLAMKIEGVKDDFLKIVFTHIDENDWMREDYEVTECSPPLTTINEIVLKLNQSRDFFEFLKDMRKDFKKIVLYYQKYSTGEMNNFKIGFRSYRLPMYLSLLTVSKPSLFGTSLLFNSPGKRYNNYSAMQLYPATISKKKIFVYSATGVIIWVLIIGLSFNHQRLVSPVVSHLMYQLKYSPMAQSYLGKNIDFTYKWPWISGEINYVKGRIDLSFRVSGSQDKAIVRYKSIRKGRNSEWVTLKWTICLDKSSQEISLLE</sequence>
<keyword evidence="3 9" id="KW-0132">Cell division</keyword>
<dbReference type="InterPro" id="IPR014807">
    <property type="entry name" value="Coa1"/>
</dbReference>
<keyword evidence="9" id="KW-0539">Nucleus</keyword>
<dbReference type="FunCoup" id="L0PFD6">
    <property type="interactions" value="106"/>
</dbReference>
<evidence type="ECO:0000259" key="12">
    <source>
        <dbReference type="Pfam" id="PF08234"/>
    </source>
</evidence>
<dbReference type="STRING" id="1209962.L0PFD6"/>
<dbReference type="Gene3D" id="3.30.457.50">
    <property type="entry name" value="Chromosome segregation protein Spc25"/>
    <property type="match status" value="1"/>
</dbReference>
<comment type="function">
    <text evidence="9">Acts as a component of the essential kinetochore-associated NDC80 complex, which is required for chromosome segregation and spindle checkpoint activity.</text>
</comment>
<dbReference type="VEuPathDB" id="FungiDB:PNEJI1_000698"/>
<dbReference type="GO" id="GO:0005743">
    <property type="term" value="C:mitochondrial inner membrane"/>
    <property type="evidence" value="ECO:0007669"/>
    <property type="project" value="TreeGrafter"/>
</dbReference>
<dbReference type="CDD" id="cd23784">
    <property type="entry name" value="RWD_Spc25"/>
    <property type="match status" value="1"/>
</dbReference>
<protein>
    <recommendedName>
        <fullName evidence="9">Kinetochore protein SPC25</fullName>
    </recommendedName>
</protein>
<reference evidence="13 14" key="1">
    <citation type="journal article" date="2012" name="MBio">
        <title>De novo assembly of the Pneumocystis jirovecii genome from a single bronchoalveolar lavage fluid specimen from a patient.</title>
        <authorList>
            <person name="Cisse O.H."/>
            <person name="Pagni M."/>
            <person name="Hauser P.M."/>
        </authorList>
    </citation>
    <scope>NUCLEOTIDE SEQUENCE [LARGE SCALE GENOMIC DNA]</scope>
    <source>
        <strain evidence="13 14">SE8</strain>
    </source>
</reference>
<dbReference type="InterPro" id="IPR013255">
    <property type="entry name" value="Spc25_C"/>
</dbReference>
<evidence type="ECO:0000256" key="6">
    <source>
        <dbReference type="ARBA" id="ARBA00023054"/>
    </source>
</evidence>
<feature type="transmembrane region" description="Helical" evidence="11">
    <location>
        <begin position="304"/>
        <end position="323"/>
    </location>
</feature>
<organism evidence="14">
    <name type="scientific">Pneumocystis jirovecii</name>
    <name type="common">Human pneumocystis pneumonia agent</name>
    <dbReference type="NCBI Taxonomy" id="42068"/>
    <lineage>
        <taxon>Eukaryota</taxon>
        <taxon>Fungi</taxon>
        <taxon>Dikarya</taxon>
        <taxon>Ascomycota</taxon>
        <taxon>Taphrinomycotina</taxon>
        <taxon>Pneumocystomycetes</taxon>
        <taxon>Pneumocystaceae</taxon>
        <taxon>Pneumocystis</taxon>
    </lineage>
</organism>
<dbReference type="Pfam" id="PF08234">
    <property type="entry name" value="Spindle_Spc25"/>
    <property type="match status" value="1"/>
</dbReference>
<dbReference type="PANTHER" id="PTHR28523">
    <property type="entry name" value="CYTOCHROME C OXIDASE ASSEMBLY FACTOR 1"/>
    <property type="match status" value="1"/>
</dbReference>